<dbReference type="EMBL" id="JAEPRC010000530">
    <property type="protein sequence ID" value="KAG2195354.1"/>
    <property type="molecule type" value="Genomic_DNA"/>
</dbReference>
<feature type="short sequence motif" description="Q motif" evidence="15">
    <location>
        <begin position="266"/>
        <end position="294"/>
    </location>
</feature>
<evidence type="ECO:0000259" key="21">
    <source>
        <dbReference type="PROSITE" id="PS51195"/>
    </source>
</evidence>
<dbReference type="CDD" id="cd18787">
    <property type="entry name" value="SF2_C_DEAD"/>
    <property type="match status" value="1"/>
</dbReference>
<feature type="domain" description="DEAD-box RNA helicase Q" evidence="21">
    <location>
        <begin position="266"/>
        <end position="294"/>
    </location>
</feature>
<dbReference type="GO" id="GO:0005829">
    <property type="term" value="C:cytosol"/>
    <property type="evidence" value="ECO:0007669"/>
    <property type="project" value="TreeGrafter"/>
</dbReference>
<dbReference type="GO" id="GO:0005730">
    <property type="term" value="C:nucleolus"/>
    <property type="evidence" value="ECO:0007669"/>
    <property type="project" value="UniProtKB-SubCell"/>
</dbReference>
<dbReference type="PROSITE" id="PS00039">
    <property type="entry name" value="DEAD_ATP_HELICASE"/>
    <property type="match status" value="1"/>
</dbReference>
<proteinExistence type="inferred from homology"/>
<sequence>MGANDDFVMTIDDDEDIVVEEEAMEISEPEEEQKKAPIDKKTAKKLRKQANREQKRGIKPAAVEEQKKKKAATKNADDFDEEFTFSMDGGGGRAQNAWDFTAARGMLKGKQGDADRTSIDDIIAKKRQEAKDLKKLAKKGNKEPVIEEKKEESEEEEEEEDDENNEFIGADDDDEDEEEKAEEEVEEENDEDLALDGFGAGAERIEQENDDEEDSSDSETEEELTDDETEDVQANSDTEVVEDEAEIQRKKDYFADESEEVRKEHESFASINLSRPILKGLSNVGFVKPTDIQARTIPVALMGKDICGGAVTGSGKTAAFVVPILERLLYRPRQTPSTRVLILCPTRELAAQVHSVAVKLANYTDISFCLCVGGLSVKTQEQELKLKPDVVVATPGRLIDHVRNSTGFHLDACEILVMDEADRMLEDGFADELGEIIKACPRSRQTMLFSATMTDNVDQLVRMSLNNPVRLFVDPSNQAASRLIQEFVRIRQTRESDRAAVLLALCRKTFKKKVIVFFRSKAAAHQMKIMFGLMGLSAAELHGNLTQEQRLEALERFRDNEVDYLLATDLAARGLDIKGIETVINYNMPTQFAQYLHRVGRTARAGRNGRSVTLVGEADRKMLKMAIKSSVGAQVKNRVVNHELVQRYKQKVESLGAQIKEVLAEEKQERAIRNAEMQLKKSENMLHHGAEIYARPARTWFQTETEKKTNKNAGKADHRAKFGLEDADAADAKPKEKRGKYDGMSRQKRRRLQAMEEDDVEEDGRMQAAAARAAKKSSRAVPMTKMRSQKSNGKKKSKK</sequence>
<evidence type="ECO:0000256" key="4">
    <source>
        <dbReference type="ARBA" id="ARBA00022741"/>
    </source>
</evidence>
<comment type="similarity">
    <text evidence="11">Belongs to the DEAD box helicase family. DDX27/DRS1 subfamily.</text>
</comment>
<keyword evidence="8" id="KW-0694">RNA-binding</keyword>
<evidence type="ECO:0000313" key="23">
    <source>
        <dbReference type="Proteomes" id="UP000650833"/>
    </source>
</evidence>
<dbReference type="EC" id="3.6.4.13" evidence="2"/>
<feature type="region of interest" description="Disordered" evidence="18">
    <location>
        <begin position="722"/>
        <end position="799"/>
    </location>
</feature>
<keyword evidence="9" id="KW-0539">Nucleus</keyword>
<dbReference type="Pfam" id="PF00270">
    <property type="entry name" value="DEAD"/>
    <property type="match status" value="1"/>
</dbReference>
<reference evidence="22" key="1">
    <citation type="submission" date="2020-12" db="EMBL/GenBank/DDBJ databases">
        <title>Metabolic potential, ecology and presence of endohyphal bacteria is reflected in genomic diversity of Mucoromycotina.</title>
        <authorList>
            <person name="Muszewska A."/>
            <person name="Okrasinska A."/>
            <person name="Steczkiewicz K."/>
            <person name="Drgas O."/>
            <person name="Orlowska M."/>
            <person name="Perlinska-Lenart U."/>
            <person name="Aleksandrzak-Piekarczyk T."/>
            <person name="Szatraj K."/>
            <person name="Zielenkiewicz U."/>
            <person name="Pilsyk S."/>
            <person name="Malc E."/>
            <person name="Mieczkowski P."/>
            <person name="Kruszewska J.S."/>
            <person name="Biernat P."/>
            <person name="Pawlowska J."/>
        </authorList>
    </citation>
    <scope>NUCLEOTIDE SEQUENCE</scope>
    <source>
        <strain evidence="22">CBS 226.32</strain>
    </source>
</reference>
<organism evidence="22 23">
    <name type="scientific">Mucor plumbeus</name>
    <dbReference type="NCBI Taxonomy" id="97098"/>
    <lineage>
        <taxon>Eukaryota</taxon>
        <taxon>Fungi</taxon>
        <taxon>Fungi incertae sedis</taxon>
        <taxon>Mucoromycota</taxon>
        <taxon>Mucoromycotina</taxon>
        <taxon>Mucoromycetes</taxon>
        <taxon>Mucorales</taxon>
        <taxon>Mucorineae</taxon>
        <taxon>Mucoraceae</taxon>
        <taxon>Mucor</taxon>
    </lineage>
</organism>
<feature type="compositionally biased region" description="Basic and acidic residues" evidence="18">
    <location>
        <begin position="32"/>
        <end position="41"/>
    </location>
</feature>
<comment type="caution">
    <text evidence="22">The sequence shown here is derived from an EMBL/GenBank/DDBJ whole genome shotgun (WGS) entry which is preliminary data.</text>
</comment>
<evidence type="ECO:0000256" key="3">
    <source>
        <dbReference type="ARBA" id="ARBA00022517"/>
    </source>
</evidence>
<dbReference type="GO" id="GO:0016787">
    <property type="term" value="F:hydrolase activity"/>
    <property type="evidence" value="ECO:0007669"/>
    <property type="project" value="UniProtKB-KW"/>
</dbReference>
<evidence type="ECO:0000259" key="19">
    <source>
        <dbReference type="PROSITE" id="PS51192"/>
    </source>
</evidence>
<dbReference type="Pfam" id="PF00271">
    <property type="entry name" value="Helicase_C"/>
    <property type="match status" value="1"/>
</dbReference>
<evidence type="ECO:0000256" key="17">
    <source>
        <dbReference type="SAM" id="Coils"/>
    </source>
</evidence>
<evidence type="ECO:0000256" key="6">
    <source>
        <dbReference type="ARBA" id="ARBA00022806"/>
    </source>
</evidence>
<feature type="compositionally biased region" description="Basic and acidic residues" evidence="18">
    <location>
        <begin position="50"/>
        <end position="67"/>
    </location>
</feature>
<dbReference type="InterPro" id="IPR000629">
    <property type="entry name" value="RNA-helicase_DEAD-box_CS"/>
</dbReference>
<feature type="compositionally biased region" description="Basic and acidic residues" evidence="18">
    <location>
        <begin position="722"/>
        <end position="745"/>
    </location>
</feature>
<keyword evidence="5 16" id="KW-0378">Hydrolase</keyword>
<protein>
    <recommendedName>
        <fullName evidence="12">ATP-dependent RNA helicase DRS1</fullName>
        <ecNumber evidence="2">3.6.4.13</ecNumber>
    </recommendedName>
    <alternativeName>
        <fullName evidence="13">ATP-dependent RNA helicase drs1</fullName>
    </alternativeName>
</protein>
<evidence type="ECO:0000259" key="20">
    <source>
        <dbReference type="PROSITE" id="PS51194"/>
    </source>
</evidence>
<dbReference type="GO" id="GO:0003724">
    <property type="term" value="F:RNA helicase activity"/>
    <property type="evidence" value="ECO:0007669"/>
    <property type="project" value="UniProtKB-EC"/>
</dbReference>
<name>A0A8H7UYP8_9FUNG</name>
<dbReference type="SMART" id="SM00487">
    <property type="entry name" value="DEXDc"/>
    <property type="match status" value="1"/>
</dbReference>
<dbReference type="InterPro" id="IPR001650">
    <property type="entry name" value="Helicase_C-like"/>
</dbReference>
<feature type="region of interest" description="Disordered" evidence="18">
    <location>
        <begin position="24"/>
        <end position="96"/>
    </location>
</feature>
<evidence type="ECO:0000256" key="9">
    <source>
        <dbReference type="ARBA" id="ARBA00023242"/>
    </source>
</evidence>
<dbReference type="PANTHER" id="PTHR47959:SF1">
    <property type="entry name" value="ATP-DEPENDENT RNA HELICASE DBPA"/>
    <property type="match status" value="1"/>
</dbReference>
<evidence type="ECO:0000313" key="22">
    <source>
        <dbReference type="EMBL" id="KAG2195354.1"/>
    </source>
</evidence>
<feature type="compositionally biased region" description="Basic and acidic residues" evidence="18">
    <location>
        <begin position="129"/>
        <end position="152"/>
    </location>
</feature>
<evidence type="ECO:0000256" key="15">
    <source>
        <dbReference type="PROSITE-ProRule" id="PRU00552"/>
    </source>
</evidence>
<dbReference type="PROSITE" id="PS51194">
    <property type="entry name" value="HELICASE_CTER"/>
    <property type="match status" value="1"/>
</dbReference>
<evidence type="ECO:0000256" key="1">
    <source>
        <dbReference type="ARBA" id="ARBA00004604"/>
    </source>
</evidence>
<evidence type="ECO:0000256" key="2">
    <source>
        <dbReference type="ARBA" id="ARBA00012552"/>
    </source>
</evidence>
<dbReference type="FunFam" id="3.40.50.300:FF:000842">
    <property type="entry name" value="ATP-dependent RNA helicase DRS1"/>
    <property type="match status" value="1"/>
</dbReference>
<dbReference type="CDD" id="cd17947">
    <property type="entry name" value="DEADc_DDX27"/>
    <property type="match status" value="1"/>
</dbReference>
<feature type="coiled-coil region" evidence="17">
    <location>
        <begin position="645"/>
        <end position="685"/>
    </location>
</feature>
<dbReference type="PROSITE" id="PS51195">
    <property type="entry name" value="Q_MOTIF"/>
    <property type="match status" value="1"/>
</dbReference>
<dbReference type="InterPro" id="IPR050079">
    <property type="entry name" value="DEAD_box_RNA_helicase"/>
</dbReference>
<dbReference type="SMART" id="SM00490">
    <property type="entry name" value="HELICc"/>
    <property type="match status" value="1"/>
</dbReference>
<gene>
    <name evidence="22" type="ORF">INT46_010952</name>
</gene>
<dbReference type="GO" id="GO:0006364">
    <property type="term" value="P:rRNA processing"/>
    <property type="evidence" value="ECO:0007669"/>
    <property type="project" value="UniProtKB-ARBA"/>
</dbReference>
<dbReference type="GO" id="GO:0003723">
    <property type="term" value="F:RNA binding"/>
    <property type="evidence" value="ECO:0007669"/>
    <property type="project" value="UniProtKB-KW"/>
</dbReference>
<keyword evidence="4 16" id="KW-0547">Nucleotide-binding</keyword>
<dbReference type="GO" id="GO:0005524">
    <property type="term" value="F:ATP binding"/>
    <property type="evidence" value="ECO:0007669"/>
    <property type="project" value="UniProtKB-KW"/>
</dbReference>
<evidence type="ECO:0000256" key="16">
    <source>
        <dbReference type="RuleBase" id="RU000492"/>
    </source>
</evidence>
<keyword evidence="23" id="KW-1185">Reference proteome</keyword>
<evidence type="ECO:0000256" key="5">
    <source>
        <dbReference type="ARBA" id="ARBA00022801"/>
    </source>
</evidence>
<feature type="compositionally biased region" description="Acidic residues" evidence="18">
    <location>
        <begin position="153"/>
        <end position="194"/>
    </location>
</feature>
<keyword evidence="7 16" id="KW-0067">ATP-binding</keyword>
<evidence type="ECO:0000256" key="12">
    <source>
        <dbReference type="ARBA" id="ARBA00044078"/>
    </source>
</evidence>
<keyword evidence="6 16" id="KW-0347">Helicase</keyword>
<evidence type="ECO:0000256" key="13">
    <source>
        <dbReference type="ARBA" id="ARBA00044094"/>
    </source>
</evidence>
<dbReference type="OrthoDB" id="10259843at2759"/>
<dbReference type="SUPFAM" id="SSF52540">
    <property type="entry name" value="P-loop containing nucleoside triphosphate hydrolases"/>
    <property type="match status" value="1"/>
</dbReference>
<keyword evidence="17" id="KW-0175">Coiled coil</keyword>
<feature type="region of interest" description="Disordered" evidence="18">
    <location>
        <begin position="129"/>
        <end position="246"/>
    </location>
</feature>
<feature type="domain" description="Helicase C-terminal" evidence="20">
    <location>
        <begin position="482"/>
        <end position="656"/>
    </location>
</feature>
<dbReference type="Gene3D" id="3.40.50.300">
    <property type="entry name" value="P-loop containing nucleotide triphosphate hydrolases"/>
    <property type="match status" value="2"/>
</dbReference>
<dbReference type="InterPro" id="IPR014014">
    <property type="entry name" value="RNA_helicase_DEAD_Q_motif"/>
</dbReference>
<dbReference type="InterPro" id="IPR014001">
    <property type="entry name" value="Helicase_ATP-bd"/>
</dbReference>
<evidence type="ECO:0000256" key="7">
    <source>
        <dbReference type="ARBA" id="ARBA00022840"/>
    </source>
</evidence>
<dbReference type="PANTHER" id="PTHR47959">
    <property type="entry name" value="ATP-DEPENDENT RNA HELICASE RHLE-RELATED"/>
    <property type="match status" value="1"/>
</dbReference>
<evidence type="ECO:0000256" key="10">
    <source>
        <dbReference type="ARBA" id="ARBA00043881"/>
    </source>
</evidence>
<comment type="catalytic activity">
    <reaction evidence="14">
        <text>ATP + H2O = ADP + phosphate + H(+)</text>
        <dbReference type="Rhea" id="RHEA:13065"/>
        <dbReference type="ChEBI" id="CHEBI:15377"/>
        <dbReference type="ChEBI" id="CHEBI:15378"/>
        <dbReference type="ChEBI" id="CHEBI:30616"/>
        <dbReference type="ChEBI" id="CHEBI:43474"/>
        <dbReference type="ChEBI" id="CHEBI:456216"/>
        <dbReference type="EC" id="3.6.4.13"/>
    </reaction>
</comment>
<dbReference type="PROSITE" id="PS51192">
    <property type="entry name" value="HELICASE_ATP_BIND_1"/>
    <property type="match status" value="1"/>
</dbReference>
<dbReference type="InterPro" id="IPR011545">
    <property type="entry name" value="DEAD/DEAH_box_helicase_dom"/>
</dbReference>
<feature type="compositionally biased region" description="Acidic residues" evidence="18">
    <location>
        <begin position="208"/>
        <end position="231"/>
    </location>
</feature>
<evidence type="ECO:0000256" key="8">
    <source>
        <dbReference type="ARBA" id="ARBA00022884"/>
    </source>
</evidence>
<evidence type="ECO:0000256" key="18">
    <source>
        <dbReference type="SAM" id="MobiDB-lite"/>
    </source>
</evidence>
<keyword evidence="3" id="KW-0690">Ribosome biogenesis</keyword>
<evidence type="ECO:0000256" key="14">
    <source>
        <dbReference type="ARBA" id="ARBA00047984"/>
    </source>
</evidence>
<accession>A0A8H7UYP8</accession>
<evidence type="ECO:0000256" key="11">
    <source>
        <dbReference type="ARBA" id="ARBA00043999"/>
    </source>
</evidence>
<comment type="function">
    <text evidence="10">ATP-binding RNA helicase involved in ribosome assembly.</text>
</comment>
<dbReference type="Proteomes" id="UP000650833">
    <property type="component" value="Unassembled WGS sequence"/>
</dbReference>
<dbReference type="AlphaFoldDB" id="A0A8H7UYP8"/>
<feature type="domain" description="Helicase ATP-binding" evidence="19">
    <location>
        <begin position="297"/>
        <end position="471"/>
    </location>
</feature>
<comment type="subcellular location">
    <subcellularLocation>
        <location evidence="1">Nucleus</location>
        <location evidence="1">Nucleolus</location>
    </subcellularLocation>
</comment>
<dbReference type="InterPro" id="IPR027417">
    <property type="entry name" value="P-loop_NTPase"/>
</dbReference>